<dbReference type="OrthoDB" id="9814858at2"/>
<evidence type="ECO:0000256" key="1">
    <source>
        <dbReference type="ARBA" id="ARBA00022723"/>
    </source>
</evidence>
<dbReference type="GO" id="GO:0004462">
    <property type="term" value="F:lactoylglutathione lyase activity"/>
    <property type="evidence" value="ECO:0007669"/>
    <property type="project" value="InterPro"/>
</dbReference>
<organism evidence="3 4">
    <name type="scientific">Paenibacillus psychroresistens</name>
    <dbReference type="NCBI Taxonomy" id="1778678"/>
    <lineage>
        <taxon>Bacteria</taxon>
        <taxon>Bacillati</taxon>
        <taxon>Bacillota</taxon>
        <taxon>Bacilli</taxon>
        <taxon>Bacillales</taxon>
        <taxon>Paenibacillaceae</taxon>
        <taxon>Paenibacillus</taxon>
    </lineage>
</organism>
<dbReference type="AlphaFoldDB" id="A0A6B8RIV5"/>
<dbReference type="InterPro" id="IPR029068">
    <property type="entry name" value="Glyas_Bleomycin-R_OHBP_Dase"/>
</dbReference>
<name>A0A6B8RIV5_9BACL</name>
<keyword evidence="1" id="KW-0479">Metal-binding</keyword>
<proteinExistence type="predicted"/>
<dbReference type="InterPro" id="IPR018146">
    <property type="entry name" value="Glyoxalase_1_CS"/>
</dbReference>
<keyword evidence="4" id="KW-1185">Reference proteome</keyword>
<evidence type="ECO:0000313" key="4">
    <source>
        <dbReference type="Proteomes" id="UP000426246"/>
    </source>
</evidence>
<dbReference type="InterPro" id="IPR004360">
    <property type="entry name" value="Glyas_Fos-R_dOase_dom"/>
</dbReference>
<dbReference type="CDD" id="cd06587">
    <property type="entry name" value="VOC"/>
    <property type="match status" value="1"/>
</dbReference>
<dbReference type="KEGG" id="ppsc:EHS13_10690"/>
<dbReference type="RefSeq" id="WP_155700333.1">
    <property type="nucleotide sequence ID" value="NZ_CP034235.1"/>
</dbReference>
<evidence type="ECO:0000259" key="2">
    <source>
        <dbReference type="PROSITE" id="PS51819"/>
    </source>
</evidence>
<gene>
    <name evidence="3" type="ORF">EHS13_10690</name>
</gene>
<sequence>MGTNNKIGGGGFHHIAIKVRDFEASVKFYSEGFGFEERLSWGEGDGRGVLLDTGDGNYLEIFAGGSKEIKPESSMIHMAFRTDDVSIAIEAARAAGAEITVEPKAIVISNNPPTPVIIAFCKGLDGEIIEFFQSTGDNQL</sequence>
<dbReference type="PROSITE" id="PS51819">
    <property type="entry name" value="VOC"/>
    <property type="match status" value="1"/>
</dbReference>
<dbReference type="Proteomes" id="UP000426246">
    <property type="component" value="Chromosome"/>
</dbReference>
<dbReference type="Pfam" id="PF00903">
    <property type="entry name" value="Glyoxalase"/>
    <property type="match status" value="1"/>
</dbReference>
<dbReference type="GO" id="GO:0046872">
    <property type="term" value="F:metal ion binding"/>
    <property type="evidence" value="ECO:0007669"/>
    <property type="project" value="UniProtKB-KW"/>
</dbReference>
<dbReference type="PROSITE" id="PS00934">
    <property type="entry name" value="GLYOXALASE_I_1"/>
    <property type="match status" value="1"/>
</dbReference>
<accession>A0A6B8RIV5</accession>
<reference evidence="4" key="1">
    <citation type="submission" date="2018-11" db="EMBL/GenBank/DDBJ databases">
        <title>Complete genome sequence of Paenibacillus sp. ML311-T8.</title>
        <authorList>
            <person name="Nam Y.-D."/>
            <person name="Kang J."/>
            <person name="Chung W.-H."/>
            <person name="Park Y.S."/>
        </authorList>
    </citation>
    <scope>NUCLEOTIDE SEQUENCE [LARGE SCALE GENOMIC DNA]</scope>
    <source>
        <strain evidence="4">ML311-T8</strain>
    </source>
</reference>
<dbReference type="InterPro" id="IPR037523">
    <property type="entry name" value="VOC_core"/>
</dbReference>
<protein>
    <submittedName>
        <fullName evidence="3">VOC family protein</fullName>
    </submittedName>
</protein>
<dbReference type="Gene3D" id="3.10.180.10">
    <property type="entry name" value="2,3-Dihydroxybiphenyl 1,2-Dioxygenase, domain 1"/>
    <property type="match status" value="1"/>
</dbReference>
<evidence type="ECO:0000313" key="3">
    <source>
        <dbReference type="EMBL" id="QGQ95316.1"/>
    </source>
</evidence>
<feature type="domain" description="VOC" evidence="2">
    <location>
        <begin position="11"/>
        <end position="134"/>
    </location>
</feature>
<dbReference type="EMBL" id="CP034235">
    <property type="protein sequence ID" value="QGQ95316.1"/>
    <property type="molecule type" value="Genomic_DNA"/>
</dbReference>
<dbReference type="SUPFAM" id="SSF54593">
    <property type="entry name" value="Glyoxalase/Bleomycin resistance protein/Dihydroxybiphenyl dioxygenase"/>
    <property type="match status" value="1"/>
</dbReference>